<keyword evidence="1" id="KW-1133">Transmembrane helix</keyword>
<accession>A0A2K3KVY5</accession>
<sequence>MGRKNFEPNATLLNRLILLLVCLGSCGLVYVFLSVVTRSGSVSEFRIGSTSSLDLVGEKNVVGGCCRGIENLELWGSAVKWGSDFKFNTSEGCCNACKSMCTGKDGPCLCDTWVFCGNRQACGSKFGEVTRH</sequence>
<keyword evidence="1" id="KW-0472">Membrane</keyword>
<proteinExistence type="predicted"/>
<dbReference type="Proteomes" id="UP000236291">
    <property type="component" value="Unassembled WGS sequence"/>
</dbReference>
<dbReference type="PANTHER" id="PTHR46873:SF1">
    <property type="entry name" value="EXPRESSED PROTEIN"/>
    <property type="match status" value="1"/>
</dbReference>
<dbReference type="AlphaFoldDB" id="A0A2K3KVY5"/>
<reference evidence="2 3" key="2">
    <citation type="journal article" date="2017" name="Front. Plant Sci.">
        <title>Gene Classification and Mining of Molecular Markers Useful in Red Clover (Trifolium pratense) Breeding.</title>
        <authorList>
            <person name="Istvanek J."/>
            <person name="Dluhosova J."/>
            <person name="Dluhos P."/>
            <person name="Patkova L."/>
            <person name="Nedelnik J."/>
            <person name="Repkova J."/>
        </authorList>
    </citation>
    <scope>NUCLEOTIDE SEQUENCE [LARGE SCALE GENOMIC DNA]</scope>
    <source>
        <strain evidence="3">cv. Tatra</strain>
        <tissue evidence="2">Young leaves</tissue>
    </source>
</reference>
<evidence type="ECO:0000313" key="3">
    <source>
        <dbReference type="Proteomes" id="UP000236291"/>
    </source>
</evidence>
<dbReference type="GO" id="GO:0016853">
    <property type="term" value="F:isomerase activity"/>
    <property type="evidence" value="ECO:0007669"/>
    <property type="project" value="UniProtKB-KW"/>
</dbReference>
<dbReference type="EMBL" id="ASHM01113474">
    <property type="protein sequence ID" value="PNX70442.1"/>
    <property type="molecule type" value="Genomic_DNA"/>
</dbReference>
<organism evidence="2 3">
    <name type="scientific">Trifolium pratense</name>
    <name type="common">Red clover</name>
    <dbReference type="NCBI Taxonomy" id="57577"/>
    <lineage>
        <taxon>Eukaryota</taxon>
        <taxon>Viridiplantae</taxon>
        <taxon>Streptophyta</taxon>
        <taxon>Embryophyta</taxon>
        <taxon>Tracheophyta</taxon>
        <taxon>Spermatophyta</taxon>
        <taxon>Magnoliopsida</taxon>
        <taxon>eudicotyledons</taxon>
        <taxon>Gunneridae</taxon>
        <taxon>Pentapetalae</taxon>
        <taxon>rosids</taxon>
        <taxon>fabids</taxon>
        <taxon>Fabales</taxon>
        <taxon>Fabaceae</taxon>
        <taxon>Papilionoideae</taxon>
        <taxon>50 kb inversion clade</taxon>
        <taxon>NPAAA clade</taxon>
        <taxon>Hologalegina</taxon>
        <taxon>IRL clade</taxon>
        <taxon>Trifolieae</taxon>
        <taxon>Trifolium</taxon>
    </lineage>
</organism>
<keyword evidence="1" id="KW-0812">Transmembrane</keyword>
<feature type="transmembrane region" description="Helical" evidence="1">
    <location>
        <begin position="12"/>
        <end position="33"/>
    </location>
</feature>
<comment type="caution">
    <text evidence="2">The sequence shown here is derived from an EMBL/GenBank/DDBJ whole genome shotgun (WGS) entry which is preliminary data.</text>
</comment>
<gene>
    <name evidence="2" type="ORF">L195_g057397</name>
</gene>
<dbReference type="PANTHER" id="PTHR46873">
    <property type="entry name" value="EXPRESSED PROTEIN"/>
    <property type="match status" value="1"/>
</dbReference>
<evidence type="ECO:0000256" key="1">
    <source>
        <dbReference type="SAM" id="Phobius"/>
    </source>
</evidence>
<reference evidence="2 3" key="1">
    <citation type="journal article" date="2014" name="Am. J. Bot.">
        <title>Genome assembly and annotation for red clover (Trifolium pratense; Fabaceae).</title>
        <authorList>
            <person name="Istvanek J."/>
            <person name="Jaros M."/>
            <person name="Krenek A."/>
            <person name="Repkova J."/>
        </authorList>
    </citation>
    <scope>NUCLEOTIDE SEQUENCE [LARGE SCALE GENOMIC DNA]</scope>
    <source>
        <strain evidence="3">cv. Tatra</strain>
        <tissue evidence="2">Young leaves</tissue>
    </source>
</reference>
<protein>
    <submittedName>
        <fullName evidence="2">Peptidyl-prolyl cis-trans isomerase</fullName>
    </submittedName>
</protein>
<dbReference type="STRING" id="57577.A0A2K3KVY5"/>
<keyword evidence="2" id="KW-0413">Isomerase</keyword>
<name>A0A2K3KVY5_TRIPR</name>
<evidence type="ECO:0000313" key="2">
    <source>
        <dbReference type="EMBL" id="PNX70442.1"/>
    </source>
</evidence>